<evidence type="ECO:0008006" key="4">
    <source>
        <dbReference type="Google" id="ProtNLM"/>
    </source>
</evidence>
<keyword evidence="1" id="KW-0812">Transmembrane</keyword>
<protein>
    <recommendedName>
        <fullName evidence="4">Neutral/alkaline non-lysosomal ceramidase N-terminal domain-containing protein</fullName>
    </recommendedName>
</protein>
<proteinExistence type="predicted"/>
<feature type="transmembrane region" description="Helical" evidence="1">
    <location>
        <begin position="7"/>
        <end position="29"/>
    </location>
</feature>
<evidence type="ECO:0000313" key="2">
    <source>
        <dbReference type="EMBL" id="MBB5287516.1"/>
    </source>
</evidence>
<gene>
    <name evidence="2" type="ORF">HNQ92_005680</name>
</gene>
<accession>A0A840TSZ8</accession>
<evidence type="ECO:0000256" key="1">
    <source>
        <dbReference type="SAM" id="Phobius"/>
    </source>
</evidence>
<name>A0A840TSZ8_9BACT</name>
<keyword evidence="3" id="KW-1185">Reference proteome</keyword>
<evidence type="ECO:0000313" key="3">
    <source>
        <dbReference type="Proteomes" id="UP000557307"/>
    </source>
</evidence>
<dbReference type="RefSeq" id="WP_184179838.1">
    <property type="nucleotide sequence ID" value="NZ_JACHGF010000019.1"/>
</dbReference>
<reference evidence="2 3" key="1">
    <citation type="submission" date="2020-08" db="EMBL/GenBank/DDBJ databases">
        <title>Genomic Encyclopedia of Type Strains, Phase IV (KMG-IV): sequencing the most valuable type-strain genomes for metagenomic binning, comparative biology and taxonomic classification.</title>
        <authorList>
            <person name="Goeker M."/>
        </authorList>
    </citation>
    <scope>NUCLEOTIDE SEQUENCE [LARGE SCALE GENOMIC DNA]</scope>
    <source>
        <strain evidence="2 3">DSM 105074</strain>
    </source>
</reference>
<dbReference type="EMBL" id="JACHGF010000019">
    <property type="protein sequence ID" value="MBB5287516.1"/>
    <property type="molecule type" value="Genomic_DNA"/>
</dbReference>
<comment type="caution">
    <text evidence="2">The sequence shown here is derived from an EMBL/GenBank/DDBJ whole genome shotgun (WGS) entry which is preliminary data.</text>
</comment>
<dbReference type="AlphaFoldDB" id="A0A840TSZ8"/>
<sequence>MSKNWKAWLWMSLIATMFVVIIMGFIAYYNGRDRHPGYQLSLQIDPLRPSKPLRMGFAALRITPQIREHWYDNNGDARYDPRDGDSFRDYNRNGKFDAYWLAGFESRRAANGVHDDLWVRALVIDDGQTRLAIASLDLLGLLHSNILSIRLQIPESAGITHSILCSTHNHQAPDLLGFWGESPVKSGVNREYLQFVERQAARAMAEAATHLRPTTLRFVTDTTGQLAIMHATDTRNGQTLGTLVVGDYTPQTLWKKNLFITSDFAHYLREYTEKGIYSPGLGLVEPGLGGITVFVSAATKSTLPPNDQREIINPITAQSYTTPSFEKARALGLQLAQRVLQAVRQDTLPSTRQAGIALRAKSFDVPVQSKSFRAGVALGVVEAGYTSWGYLRSEATAFSLGDASFIAVPAARYPLGASAKTPPPGKYPFVLGLANDDLGYLMFGPDGAPFAQHQVPPAADAQLYETLQDLLKSLPAPR</sequence>
<organism evidence="2 3">
    <name type="scientific">Rhabdobacter roseus</name>
    <dbReference type="NCBI Taxonomy" id="1655419"/>
    <lineage>
        <taxon>Bacteria</taxon>
        <taxon>Pseudomonadati</taxon>
        <taxon>Bacteroidota</taxon>
        <taxon>Cytophagia</taxon>
        <taxon>Cytophagales</taxon>
        <taxon>Cytophagaceae</taxon>
        <taxon>Rhabdobacter</taxon>
    </lineage>
</organism>
<keyword evidence="1" id="KW-0472">Membrane</keyword>
<keyword evidence="1" id="KW-1133">Transmembrane helix</keyword>
<dbReference type="Proteomes" id="UP000557307">
    <property type="component" value="Unassembled WGS sequence"/>
</dbReference>